<proteinExistence type="predicted"/>
<organism evidence="2 3">
    <name type="scientific">Arsenicicoccus bolidensis</name>
    <dbReference type="NCBI Taxonomy" id="229480"/>
    <lineage>
        <taxon>Bacteria</taxon>
        <taxon>Bacillati</taxon>
        <taxon>Actinomycetota</taxon>
        <taxon>Actinomycetes</taxon>
        <taxon>Micrococcales</taxon>
        <taxon>Intrasporangiaceae</taxon>
        <taxon>Arsenicicoccus</taxon>
    </lineage>
</organism>
<evidence type="ECO:0000259" key="1">
    <source>
        <dbReference type="Pfam" id="PF01408"/>
    </source>
</evidence>
<dbReference type="EMBL" id="JAKRCV010000057">
    <property type="protein sequence ID" value="MCG7323089.1"/>
    <property type="molecule type" value="Genomic_DNA"/>
</dbReference>
<protein>
    <submittedName>
        <fullName evidence="2">Gfo/Idh/MocA family oxidoreductase</fullName>
    </submittedName>
</protein>
<dbReference type="Proteomes" id="UP001521931">
    <property type="component" value="Unassembled WGS sequence"/>
</dbReference>
<dbReference type="PANTHER" id="PTHR43377:SF1">
    <property type="entry name" value="BILIVERDIN REDUCTASE A"/>
    <property type="match status" value="1"/>
</dbReference>
<dbReference type="SUPFAM" id="SSF55347">
    <property type="entry name" value="Glyceraldehyde-3-phosphate dehydrogenase-like, C-terminal domain"/>
    <property type="match status" value="1"/>
</dbReference>
<dbReference type="InterPro" id="IPR051450">
    <property type="entry name" value="Gfo/Idh/MocA_Oxidoreductases"/>
</dbReference>
<evidence type="ECO:0000313" key="2">
    <source>
        <dbReference type="EMBL" id="MCG7323089.1"/>
    </source>
</evidence>
<keyword evidence="3" id="KW-1185">Reference proteome</keyword>
<evidence type="ECO:0000313" key="3">
    <source>
        <dbReference type="Proteomes" id="UP001521931"/>
    </source>
</evidence>
<accession>A0ABS9Q5F3</accession>
<dbReference type="SUPFAM" id="SSF51735">
    <property type="entry name" value="NAD(P)-binding Rossmann-fold domains"/>
    <property type="match status" value="1"/>
</dbReference>
<feature type="domain" description="Gfo/Idh/MocA-like oxidoreductase N-terminal" evidence="1">
    <location>
        <begin position="55"/>
        <end position="109"/>
    </location>
</feature>
<sequence>MQAVVRGAGSIGSRHLRVLARLGLQSASWPVRERPDADDRTVLTDRTGAAACAGATVVVVATDTSRHVQDALAALEAGARHVLVEKPLAVDGAQAEALAHHPRRAAVTVAAPLRGHRAWLDVVELAAAIGGPRTVDVVCQSWLPDWRPGRDYRESYSARPEEGGVLRDMVHELDYAIALTGRPRLLWSRLQHEGPLQMAAEQSASLAWMGERGDQVRAHLDYVTRPTRRALAVTGPDGVLEWDLTRHLVTLRHPDGQVTERAHPEDADRDAVMARQLTALLDGTPSPASPTPLDRALDVLRLCDDARALSTDHPRRTP</sequence>
<dbReference type="InterPro" id="IPR036291">
    <property type="entry name" value="NAD(P)-bd_dom_sf"/>
</dbReference>
<name>A0ABS9Q5F3_9MICO</name>
<dbReference type="RefSeq" id="WP_239265620.1">
    <property type="nucleotide sequence ID" value="NZ_JAKRCV010000057.1"/>
</dbReference>
<dbReference type="Gene3D" id="3.30.360.10">
    <property type="entry name" value="Dihydrodipicolinate Reductase, domain 2"/>
    <property type="match status" value="1"/>
</dbReference>
<dbReference type="Pfam" id="PF01408">
    <property type="entry name" value="GFO_IDH_MocA"/>
    <property type="match status" value="1"/>
</dbReference>
<gene>
    <name evidence="2" type="ORF">MHL29_14480</name>
</gene>
<comment type="caution">
    <text evidence="2">The sequence shown here is derived from an EMBL/GenBank/DDBJ whole genome shotgun (WGS) entry which is preliminary data.</text>
</comment>
<dbReference type="InterPro" id="IPR000683">
    <property type="entry name" value="Gfo/Idh/MocA-like_OxRdtase_N"/>
</dbReference>
<dbReference type="Gene3D" id="3.40.50.720">
    <property type="entry name" value="NAD(P)-binding Rossmann-like Domain"/>
    <property type="match status" value="1"/>
</dbReference>
<reference evidence="2 3" key="1">
    <citation type="submission" date="2022-02" db="EMBL/GenBank/DDBJ databases">
        <title>Uncovering new skin microbiome diversity through culturing and metagenomics.</title>
        <authorList>
            <person name="Conlan S."/>
            <person name="Deming C."/>
            <person name="Nisc Comparative Sequencing Program N."/>
            <person name="Segre J.A."/>
        </authorList>
    </citation>
    <scope>NUCLEOTIDE SEQUENCE [LARGE SCALE GENOMIC DNA]</scope>
    <source>
        <strain evidence="2 3">ACRQZ</strain>
    </source>
</reference>
<dbReference type="PANTHER" id="PTHR43377">
    <property type="entry name" value="BILIVERDIN REDUCTASE A"/>
    <property type="match status" value="1"/>
</dbReference>